<proteinExistence type="predicted"/>
<sequence>CRPLSRSLQETRRIPADLPSDLVGEDSGGFCEEFSGDFAGTFTLPAIFEFADACVTGGISVQKIPP</sequence>
<feature type="non-terminal residue" evidence="1">
    <location>
        <position position="1"/>
    </location>
</feature>
<gene>
    <name evidence="1" type="ORF">PIB30_112018</name>
</gene>
<reference evidence="1 2" key="1">
    <citation type="journal article" date="2023" name="Plants (Basel)">
        <title>Bridging the Gap: Combining Genomics and Transcriptomics Approaches to Understand Stylosanthes scabra, an Orphan Legume from the Brazilian Caatinga.</title>
        <authorList>
            <person name="Ferreira-Neto J.R.C."/>
            <person name="da Silva M.D."/>
            <person name="Binneck E."/>
            <person name="de Melo N.F."/>
            <person name="da Silva R.H."/>
            <person name="de Melo A.L.T.M."/>
            <person name="Pandolfi V."/>
            <person name="Bustamante F.O."/>
            <person name="Brasileiro-Vidal A.C."/>
            <person name="Benko-Iseppon A.M."/>
        </authorList>
    </citation>
    <scope>NUCLEOTIDE SEQUENCE [LARGE SCALE GENOMIC DNA]</scope>
    <source>
        <tissue evidence="1">Leaves</tissue>
    </source>
</reference>
<protein>
    <submittedName>
        <fullName evidence="1">Uncharacterized protein</fullName>
    </submittedName>
</protein>
<name>A0ABU6WYU8_9FABA</name>
<comment type="caution">
    <text evidence="1">The sequence shown here is derived from an EMBL/GenBank/DDBJ whole genome shotgun (WGS) entry which is preliminary data.</text>
</comment>
<evidence type="ECO:0000313" key="2">
    <source>
        <dbReference type="Proteomes" id="UP001341840"/>
    </source>
</evidence>
<evidence type="ECO:0000313" key="1">
    <source>
        <dbReference type="EMBL" id="MED6191029.1"/>
    </source>
</evidence>
<accession>A0ABU6WYU8</accession>
<keyword evidence="2" id="KW-1185">Reference proteome</keyword>
<dbReference type="Proteomes" id="UP001341840">
    <property type="component" value="Unassembled WGS sequence"/>
</dbReference>
<organism evidence="1 2">
    <name type="scientific">Stylosanthes scabra</name>
    <dbReference type="NCBI Taxonomy" id="79078"/>
    <lineage>
        <taxon>Eukaryota</taxon>
        <taxon>Viridiplantae</taxon>
        <taxon>Streptophyta</taxon>
        <taxon>Embryophyta</taxon>
        <taxon>Tracheophyta</taxon>
        <taxon>Spermatophyta</taxon>
        <taxon>Magnoliopsida</taxon>
        <taxon>eudicotyledons</taxon>
        <taxon>Gunneridae</taxon>
        <taxon>Pentapetalae</taxon>
        <taxon>rosids</taxon>
        <taxon>fabids</taxon>
        <taxon>Fabales</taxon>
        <taxon>Fabaceae</taxon>
        <taxon>Papilionoideae</taxon>
        <taxon>50 kb inversion clade</taxon>
        <taxon>dalbergioids sensu lato</taxon>
        <taxon>Dalbergieae</taxon>
        <taxon>Pterocarpus clade</taxon>
        <taxon>Stylosanthes</taxon>
    </lineage>
</organism>
<dbReference type="EMBL" id="JASCZI010188846">
    <property type="protein sequence ID" value="MED6191029.1"/>
    <property type="molecule type" value="Genomic_DNA"/>
</dbReference>